<name>A0A1G4JTF7_9SACH</name>
<gene>
    <name evidence="4" type="ORF">LAME_0F06480G</name>
</gene>
<accession>A0A1G4JTF7</accession>
<dbReference type="EMBL" id="LT598477">
    <property type="protein sequence ID" value="SCU94185.1"/>
    <property type="molecule type" value="Genomic_DNA"/>
</dbReference>
<evidence type="ECO:0000256" key="1">
    <source>
        <dbReference type="SAM" id="MobiDB-lite"/>
    </source>
</evidence>
<keyword evidence="5" id="KW-1185">Reference proteome</keyword>
<dbReference type="InterPro" id="IPR011249">
    <property type="entry name" value="Metalloenz_LuxS/M16"/>
</dbReference>
<dbReference type="Proteomes" id="UP000191144">
    <property type="component" value="Chromosome F"/>
</dbReference>
<dbReference type="FunFam" id="3.30.830.10:FF:000031">
    <property type="entry name" value="Putative zinc metalloprotease"/>
    <property type="match status" value="1"/>
</dbReference>
<evidence type="ECO:0000313" key="4">
    <source>
        <dbReference type="EMBL" id="SCU94185.1"/>
    </source>
</evidence>
<dbReference type="InterPro" id="IPR007863">
    <property type="entry name" value="Peptidase_M16_C"/>
</dbReference>
<dbReference type="OrthoDB" id="4953at2759"/>
<dbReference type="Gene3D" id="3.30.830.10">
    <property type="entry name" value="Metalloenzyme, LuxS/M16 peptidase-like"/>
    <property type="match status" value="4"/>
</dbReference>
<dbReference type="PANTHER" id="PTHR43016">
    <property type="entry name" value="PRESEQUENCE PROTEASE"/>
    <property type="match status" value="1"/>
</dbReference>
<dbReference type="Pfam" id="PF05193">
    <property type="entry name" value="Peptidase_M16_C"/>
    <property type="match status" value="1"/>
</dbReference>
<reference evidence="5" key="1">
    <citation type="submission" date="2016-03" db="EMBL/GenBank/DDBJ databases">
        <authorList>
            <person name="Devillers Hugo."/>
        </authorList>
    </citation>
    <scope>NUCLEOTIDE SEQUENCE [LARGE SCALE GENOMIC DNA]</scope>
</reference>
<dbReference type="SUPFAM" id="SSF63411">
    <property type="entry name" value="LuxS/MPP-like metallohydrolase"/>
    <property type="match status" value="3"/>
</dbReference>
<feature type="domain" description="Peptidase M16 N-terminal" evidence="2">
    <location>
        <begin position="55"/>
        <end position="143"/>
    </location>
</feature>
<dbReference type="PANTHER" id="PTHR43016:SF16">
    <property type="entry name" value="METALLOPROTEASE, PUTATIVE (AFU_ORTHOLOGUE AFUA_4G07610)-RELATED"/>
    <property type="match status" value="1"/>
</dbReference>
<feature type="region of interest" description="Disordered" evidence="1">
    <location>
        <begin position="1012"/>
        <end position="1047"/>
    </location>
</feature>
<dbReference type="FunFam" id="3.30.830.10:FF:000015">
    <property type="entry name" value="Putative zinc metalloprotease"/>
    <property type="match status" value="1"/>
</dbReference>
<evidence type="ECO:0000259" key="2">
    <source>
        <dbReference type="Pfam" id="PF00675"/>
    </source>
</evidence>
<evidence type="ECO:0000313" key="5">
    <source>
        <dbReference type="Proteomes" id="UP000191144"/>
    </source>
</evidence>
<feature type="compositionally biased region" description="Acidic residues" evidence="1">
    <location>
        <begin position="1012"/>
        <end position="1022"/>
    </location>
</feature>
<feature type="domain" description="Peptidase M16 C-terminal" evidence="3">
    <location>
        <begin position="195"/>
        <end position="321"/>
    </location>
</feature>
<dbReference type="Pfam" id="PF00675">
    <property type="entry name" value="Peptidase_M16"/>
    <property type="match status" value="1"/>
</dbReference>
<dbReference type="GO" id="GO:0046872">
    <property type="term" value="F:metal ion binding"/>
    <property type="evidence" value="ECO:0007669"/>
    <property type="project" value="InterPro"/>
</dbReference>
<sequence>MVFNKLVSFQLDYAPQYHLSKFISSRSGLQLVHIHNKASPLVQGYFAVATECATDSGVPHTLEHLVFMGSHKYPYKGLLDTAGNLCMSSTNAWTATDQTVYTLTSAGWPGFKKLLPVYLDHVLNPTLTDHACTTEVYHVDPEDLQEKGVVFSEMEGIESQSWFITMPWEKQRKMFAEGSGYRSETGGLTDQLRELTNDDIRKFHKDMYSPENLCLIIAGNVSEEEILAVVSEFDETLPILKGKRFRPFLDTKLSQIPAKREEITLSEIEFPEADESQGEILMSWIAKPYVEHLYDLAVSILMDYFTETALAPFNNQLVEIEDPLANLAEYWTDDFMRTLVNLNFHGVPVKRMYEAKDKILDILQSHKIDLSRMKQVIENGRWDYVMKCEKNGLTVLSQTCITDFIYGDVHGKILEASLKDLSDFDALSEWSLEQWQELLNTIFIDNKPVIIIGKPSAALYRHLEGVKEKRTENAKQNLEEEDNAQLRKRLGEAVAHNSKKVPASLLEEFTIADAKNSVSLIETEGISTVQSSAHVPSAAWAKRLIEAKPTNFPFSLHFEQFPSQFIELRVLLNTFKVSDVKLLPLYHIVCELFSMPMKAEDGSIIAFEKVVSDLKSETVDSEIDLGLGGGFPDFLEFKISSKAINYENAVKWIKNCLFDMIFDEKRVRVLLEKYWSSIVELKREGDLMVDSLFNRNFYTSRSMKKSTDAIYVEEIIEDIIDQIDDGKFKEDVLPKLNAMREQMAQDFQSYHIIVLGGIEKIGDAYTPWLELASKNSRQSAPIMDYPEVPRLVDSLSPLGKRPKGIAHVITTPASESSYMTIATSLDINVDYKHPDYAAICLAAEYLGCVEGPFWKGIRGSGLAYGANIIKMIESDAVGFSVYRGADIISCYKTARSIVQNFAQGKTPIESQLLQGAVSSIINGIASSESDYFSAALMKYVDDICRKRGPNFNKAFLSKLGEVQAEDVERVFKKYFMRMFSWDTATVFVSCHPAKLESVQRFMESEGYKVVVEELEDESEDESGSGSENESRSDSENEISDSGSEGAA</sequence>
<protein>
    <submittedName>
        <fullName evidence="4">LAME_0F06480g1_1</fullName>
    </submittedName>
</protein>
<evidence type="ECO:0000259" key="3">
    <source>
        <dbReference type="Pfam" id="PF05193"/>
    </source>
</evidence>
<proteinExistence type="predicted"/>
<dbReference type="AlphaFoldDB" id="A0A1G4JTF7"/>
<organism evidence="4 5">
    <name type="scientific">Lachancea meyersii CBS 8951</name>
    <dbReference type="NCBI Taxonomy" id="1266667"/>
    <lineage>
        <taxon>Eukaryota</taxon>
        <taxon>Fungi</taxon>
        <taxon>Dikarya</taxon>
        <taxon>Ascomycota</taxon>
        <taxon>Saccharomycotina</taxon>
        <taxon>Saccharomycetes</taxon>
        <taxon>Saccharomycetales</taxon>
        <taxon>Saccharomycetaceae</taxon>
        <taxon>Lachancea</taxon>
    </lineage>
</organism>
<dbReference type="InterPro" id="IPR011765">
    <property type="entry name" value="Pept_M16_N"/>
</dbReference>